<dbReference type="GO" id="GO:0000467">
    <property type="term" value="P:exonucleolytic trimming to generate mature 3'-end of 5.8S rRNA from tricistronic rRNA transcript (SSU-rRNA, 5.8S rRNA, LSU-rRNA)"/>
    <property type="evidence" value="ECO:0007669"/>
    <property type="project" value="TreeGrafter"/>
</dbReference>
<dbReference type="GO" id="GO:0016075">
    <property type="term" value="P:rRNA catabolic process"/>
    <property type="evidence" value="ECO:0007669"/>
    <property type="project" value="TreeGrafter"/>
</dbReference>
<gene>
    <name evidence="9" type="primary">Exosc7</name>
    <name evidence="9" type="ORF">g.18302</name>
</gene>
<keyword evidence="4" id="KW-0963">Cytoplasm</keyword>
<name>A0A6G1S925_9ACAR</name>
<comment type="similarity">
    <text evidence="3">Belongs to the RNase PH family.</text>
</comment>
<keyword evidence="9" id="KW-0378">Hydrolase</keyword>
<evidence type="ECO:0000259" key="7">
    <source>
        <dbReference type="Pfam" id="PF01138"/>
    </source>
</evidence>
<dbReference type="InterPro" id="IPR027408">
    <property type="entry name" value="PNPase/RNase_PH_dom_sf"/>
</dbReference>
<dbReference type="GO" id="GO:0071035">
    <property type="term" value="P:nuclear polyadenylation-dependent rRNA catabolic process"/>
    <property type="evidence" value="ECO:0007669"/>
    <property type="project" value="TreeGrafter"/>
</dbReference>
<dbReference type="InterPro" id="IPR020568">
    <property type="entry name" value="Ribosomal_Su5_D2-typ_SF"/>
</dbReference>
<evidence type="ECO:0000256" key="5">
    <source>
        <dbReference type="ARBA" id="ARBA00022835"/>
    </source>
</evidence>
<dbReference type="EMBL" id="GGYP01001681">
    <property type="protein sequence ID" value="MDE46452.1"/>
    <property type="molecule type" value="Transcribed_RNA"/>
</dbReference>
<dbReference type="InterPro" id="IPR050590">
    <property type="entry name" value="Exosome_comp_Rrp42_subfam"/>
</dbReference>
<dbReference type="Pfam" id="PF03725">
    <property type="entry name" value="RNase_PH_C"/>
    <property type="match status" value="1"/>
</dbReference>
<keyword evidence="9" id="KW-0269">Exonuclease</keyword>
<evidence type="ECO:0000256" key="2">
    <source>
        <dbReference type="ARBA" id="ARBA00004604"/>
    </source>
</evidence>
<proteinExistence type="inferred from homology"/>
<dbReference type="GO" id="GO:0005730">
    <property type="term" value="C:nucleolus"/>
    <property type="evidence" value="ECO:0007669"/>
    <property type="project" value="UniProtKB-SubCell"/>
</dbReference>
<dbReference type="Pfam" id="PF01138">
    <property type="entry name" value="RNase_PH"/>
    <property type="match status" value="1"/>
</dbReference>
<dbReference type="GO" id="GO:0071038">
    <property type="term" value="P:TRAMP-dependent tRNA surveillance pathway"/>
    <property type="evidence" value="ECO:0007669"/>
    <property type="project" value="TreeGrafter"/>
</dbReference>
<dbReference type="GO" id="GO:0004527">
    <property type="term" value="F:exonuclease activity"/>
    <property type="evidence" value="ECO:0007669"/>
    <property type="project" value="UniProtKB-KW"/>
</dbReference>
<sequence length="278" mass="30139">MEELGDLFSDGELTLAVSGVTDNFRVDGRSCFDIRQTRVRAGVVSSCNGSAQVQAKNCNITVGIKVEVGAPSPDEPDCGIVEINADCSANASPKFEGRGGEELAQEIVFVLSNSIIPAIDKRALCISEGYKVWIIYIDVLILECNCVSQLLDLSALGIKAALSDTRVPRLIADEEDANDFVLSSDTEEYCPVNVDDLPILLTLTRIHDQYVADVTEEEAAAGIARLTLAFNRQGELSYTKKSGLGSLHPDPLKEVLGKARDLALRIHQDLDKQLMTKL</sequence>
<evidence type="ECO:0000256" key="4">
    <source>
        <dbReference type="ARBA" id="ARBA00022490"/>
    </source>
</evidence>
<dbReference type="Gene3D" id="3.30.230.70">
    <property type="entry name" value="GHMP Kinase, N-terminal domain"/>
    <property type="match status" value="1"/>
</dbReference>
<dbReference type="GO" id="GO:0034473">
    <property type="term" value="P:U1 snRNA 3'-end processing"/>
    <property type="evidence" value="ECO:0007669"/>
    <property type="project" value="TreeGrafter"/>
</dbReference>
<evidence type="ECO:0000256" key="1">
    <source>
        <dbReference type="ARBA" id="ARBA00004496"/>
    </source>
</evidence>
<dbReference type="SUPFAM" id="SSF55666">
    <property type="entry name" value="Ribonuclease PH domain 2-like"/>
    <property type="match status" value="1"/>
</dbReference>
<reference evidence="9" key="1">
    <citation type="submission" date="2018-10" db="EMBL/GenBank/DDBJ databases">
        <title>Transcriptome assembly of Aceria tosichella (Wheat curl mite) Type 2.</title>
        <authorList>
            <person name="Scully E.D."/>
            <person name="Geib S.M."/>
            <person name="Palmer N.A."/>
            <person name="Gupta A.K."/>
            <person name="Sarath G."/>
            <person name="Tatineni S."/>
        </authorList>
    </citation>
    <scope>NUCLEOTIDE SEQUENCE</scope>
    <source>
        <strain evidence="9">LincolnNE</strain>
    </source>
</reference>
<dbReference type="InterPro" id="IPR001247">
    <property type="entry name" value="ExoRNase_PH_dom1"/>
</dbReference>
<feature type="domain" description="Exoribonuclease phosphorolytic" evidence="7">
    <location>
        <begin position="34"/>
        <end position="168"/>
    </location>
</feature>
<evidence type="ECO:0000313" key="9">
    <source>
        <dbReference type="EMBL" id="MDE46452.1"/>
    </source>
</evidence>
<dbReference type="GO" id="GO:0034476">
    <property type="term" value="P:U5 snRNA 3'-end processing"/>
    <property type="evidence" value="ECO:0007669"/>
    <property type="project" value="TreeGrafter"/>
</dbReference>
<dbReference type="InterPro" id="IPR015847">
    <property type="entry name" value="ExoRNase_PH_dom2"/>
</dbReference>
<dbReference type="PANTHER" id="PTHR11097:SF8">
    <property type="entry name" value="EXOSOME COMPLEX COMPONENT RRP42"/>
    <property type="match status" value="1"/>
</dbReference>
<dbReference type="PANTHER" id="PTHR11097">
    <property type="entry name" value="EXOSOME COMPLEX EXONUCLEASE RIBOSOMAL RNA PROCESSING PROTEIN"/>
    <property type="match status" value="1"/>
</dbReference>
<dbReference type="AlphaFoldDB" id="A0A6G1S925"/>
<dbReference type="GO" id="GO:0071028">
    <property type="term" value="P:nuclear mRNA surveillance"/>
    <property type="evidence" value="ECO:0007669"/>
    <property type="project" value="TreeGrafter"/>
</dbReference>
<organism evidence="9">
    <name type="scientific">Aceria tosichella</name>
    <name type="common">wheat curl mite</name>
    <dbReference type="NCBI Taxonomy" id="561515"/>
    <lineage>
        <taxon>Eukaryota</taxon>
        <taxon>Metazoa</taxon>
        <taxon>Ecdysozoa</taxon>
        <taxon>Arthropoda</taxon>
        <taxon>Chelicerata</taxon>
        <taxon>Arachnida</taxon>
        <taxon>Acari</taxon>
        <taxon>Acariformes</taxon>
        <taxon>Trombidiformes</taxon>
        <taxon>Prostigmata</taxon>
        <taxon>Eupodina</taxon>
        <taxon>Eriophyoidea</taxon>
        <taxon>Eriophyidae</taxon>
        <taxon>Eriophyinae</taxon>
        <taxon>Aceriini</taxon>
        <taxon>Aceria</taxon>
    </lineage>
</organism>
<evidence type="ECO:0000256" key="6">
    <source>
        <dbReference type="ARBA" id="ARBA00042523"/>
    </source>
</evidence>
<dbReference type="InterPro" id="IPR036345">
    <property type="entry name" value="ExoRNase_PH_dom2_sf"/>
</dbReference>
<dbReference type="GO" id="GO:0000176">
    <property type="term" value="C:nuclear exosome (RNase complex)"/>
    <property type="evidence" value="ECO:0007669"/>
    <property type="project" value="TreeGrafter"/>
</dbReference>
<protein>
    <recommendedName>
        <fullName evidence="6">Ribosomal RNA-processing protein 42</fullName>
    </recommendedName>
</protein>
<evidence type="ECO:0000256" key="3">
    <source>
        <dbReference type="ARBA" id="ARBA00006678"/>
    </source>
</evidence>
<dbReference type="GO" id="GO:0000177">
    <property type="term" value="C:cytoplasmic exosome (RNase complex)"/>
    <property type="evidence" value="ECO:0007669"/>
    <property type="project" value="TreeGrafter"/>
</dbReference>
<evidence type="ECO:0000259" key="8">
    <source>
        <dbReference type="Pfam" id="PF03725"/>
    </source>
</evidence>
<comment type="subcellular location">
    <subcellularLocation>
        <location evidence="1">Cytoplasm</location>
    </subcellularLocation>
    <subcellularLocation>
        <location evidence="2">Nucleus</location>
        <location evidence="2">Nucleolus</location>
    </subcellularLocation>
</comment>
<dbReference type="GO" id="GO:0034475">
    <property type="term" value="P:U4 snRNA 3'-end processing"/>
    <property type="evidence" value="ECO:0007669"/>
    <property type="project" value="TreeGrafter"/>
</dbReference>
<accession>A0A6G1S925</accession>
<feature type="domain" description="Exoribonuclease phosphorolytic" evidence="8">
    <location>
        <begin position="196"/>
        <end position="259"/>
    </location>
</feature>
<keyword evidence="5" id="KW-0271">Exosome</keyword>
<keyword evidence="9" id="KW-0540">Nuclease</keyword>
<dbReference type="SUPFAM" id="SSF54211">
    <property type="entry name" value="Ribosomal protein S5 domain 2-like"/>
    <property type="match status" value="1"/>
</dbReference>
<dbReference type="GO" id="GO:0035925">
    <property type="term" value="F:mRNA 3'-UTR AU-rich region binding"/>
    <property type="evidence" value="ECO:0007669"/>
    <property type="project" value="TreeGrafter"/>
</dbReference>
<dbReference type="CDD" id="cd11367">
    <property type="entry name" value="RNase_PH_RRP42"/>
    <property type="match status" value="1"/>
</dbReference>